<dbReference type="Gene3D" id="1.20.120.450">
    <property type="entry name" value="dinb family like domain"/>
    <property type="match status" value="1"/>
</dbReference>
<protein>
    <recommendedName>
        <fullName evidence="1">Mycothiol-dependent maleylpyruvate isomerase metal-binding domain-containing protein</fullName>
    </recommendedName>
</protein>
<keyword evidence="3" id="KW-1185">Reference proteome</keyword>
<dbReference type="GO" id="GO:0046872">
    <property type="term" value="F:metal ion binding"/>
    <property type="evidence" value="ECO:0007669"/>
    <property type="project" value="InterPro"/>
</dbReference>
<name>A0A368SZB4_9ACTN</name>
<dbReference type="Pfam" id="PF11716">
    <property type="entry name" value="MDMPI_N"/>
    <property type="match status" value="1"/>
</dbReference>
<evidence type="ECO:0000259" key="1">
    <source>
        <dbReference type="Pfam" id="PF11716"/>
    </source>
</evidence>
<sequence length="201" mass="21268">MTAEPAAVGSAADVLDGAARACVAALEPALVRGEDWARPARGLDWSCRQTLDHVAVGVVWYAGLLVRRTADRNSALLGSLDRGASLAQWLEGVGAASALLSAAVRGAGPQARAWHPWGASDATGFAAMGVVELTVHTHDIARALEVPWAPAEEVAAFAVDRLFPDAPAGHSRWRTLLWCTGRAPLPGLPRRAEWRWSGTVR</sequence>
<accession>A0A368SZB4</accession>
<dbReference type="Proteomes" id="UP000253318">
    <property type="component" value="Unassembled WGS sequence"/>
</dbReference>
<gene>
    <name evidence="2" type="ORF">DEF24_23545</name>
</gene>
<dbReference type="InterPro" id="IPR034660">
    <property type="entry name" value="DinB/YfiT-like"/>
</dbReference>
<reference evidence="2 3" key="1">
    <citation type="submission" date="2018-04" db="EMBL/GenBank/DDBJ databases">
        <title>Novel actinobacteria from marine sediment.</title>
        <authorList>
            <person name="Ng Z.Y."/>
            <person name="Tan G.Y.A."/>
        </authorList>
    </citation>
    <scope>NUCLEOTIDE SEQUENCE [LARGE SCALE GENOMIC DNA]</scope>
    <source>
        <strain evidence="2 3">TPS81</strain>
    </source>
</reference>
<proteinExistence type="predicted"/>
<organism evidence="2 3">
    <name type="scientific">Marinitenerispora sediminis</name>
    <dbReference type="NCBI Taxonomy" id="1931232"/>
    <lineage>
        <taxon>Bacteria</taxon>
        <taxon>Bacillati</taxon>
        <taxon>Actinomycetota</taxon>
        <taxon>Actinomycetes</taxon>
        <taxon>Streptosporangiales</taxon>
        <taxon>Nocardiopsidaceae</taxon>
        <taxon>Marinitenerispora</taxon>
    </lineage>
</organism>
<dbReference type="RefSeq" id="WP_114396732.1">
    <property type="nucleotide sequence ID" value="NZ_QEIM01000016.1"/>
</dbReference>
<dbReference type="OrthoDB" id="4453346at2"/>
<dbReference type="EMBL" id="QEIN01000262">
    <property type="protein sequence ID" value="RCV51071.1"/>
    <property type="molecule type" value="Genomic_DNA"/>
</dbReference>
<comment type="caution">
    <text evidence="2">The sequence shown here is derived from an EMBL/GenBank/DDBJ whole genome shotgun (WGS) entry which is preliminary data.</text>
</comment>
<dbReference type="InterPro" id="IPR024344">
    <property type="entry name" value="MDMPI_metal-binding"/>
</dbReference>
<feature type="domain" description="Mycothiol-dependent maleylpyruvate isomerase metal-binding" evidence="1">
    <location>
        <begin position="30"/>
        <end position="141"/>
    </location>
</feature>
<dbReference type="SUPFAM" id="SSF109854">
    <property type="entry name" value="DinB/YfiT-like putative metalloenzymes"/>
    <property type="match status" value="1"/>
</dbReference>
<evidence type="ECO:0000313" key="3">
    <source>
        <dbReference type="Proteomes" id="UP000253318"/>
    </source>
</evidence>
<evidence type="ECO:0000313" key="2">
    <source>
        <dbReference type="EMBL" id="RCV51071.1"/>
    </source>
</evidence>
<dbReference type="AlphaFoldDB" id="A0A368SZB4"/>